<accession>A0A7Y0M127</accession>
<dbReference type="RefSeq" id="WP_169325979.1">
    <property type="nucleotide sequence ID" value="NZ_JABCJJ010000044.1"/>
</dbReference>
<name>A0A7Y0M127_CELFI</name>
<sequence>MPREIVILSPTPPDARALVEAGAAVDPELGLRSLSGGAIHQVCRTADDGDHAVLSVHQPLQVDNLEEIARLLPAVAPRLTTPLWWVEALAPWGEPGRTGVAIAQELAVRLGGACIVQDGE</sequence>
<dbReference type="Proteomes" id="UP000562124">
    <property type="component" value="Unassembled WGS sequence"/>
</dbReference>
<dbReference type="EMBL" id="JABCJJ010000044">
    <property type="protein sequence ID" value="NMR21609.1"/>
    <property type="molecule type" value="Genomic_DNA"/>
</dbReference>
<proteinExistence type="predicted"/>
<protein>
    <submittedName>
        <fullName evidence="1">Uncharacterized protein</fullName>
    </submittedName>
</protein>
<gene>
    <name evidence="1" type="ORF">HIR71_15520</name>
</gene>
<comment type="caution">
    <text evidence="1">The sequence shown here is derived from an EMBL/GenBank/DDBJ whole genome shotgun (WGS) entry which is preliminary data.</text>
</comment>
<dbReference type="AlphaFoldDB" id="A0A7Y0M127"/>
<keyword evidence="2" id="KW-1185">Reference proteome</keyword>
<evidence type="ECO:0000313" key="1">
    <source>
        <dbReference type="EMBL" id="NMR21609.1"/>
    </source>
</evidence>
<evidence type="ECO:0000313" key="2">
    <source>
        <dbReference type="Proteomes" id="UP000562124"/>
    </source>
</evidence>
<organism evidence="1 2">
    <name type="scientific">Cellulomonas fimi</name>
    <dbReference type="NCBI Taxonomy" id="1708"/>
    <lineage>
        <taxon>Bacteria</taxon>
        <taxon>Bacillati</taxon>
        <taxon>Actinomycetota</taxon>
        <taxon>Actinomycetes</taxon>
        <taxon>Micrococcales</taxon>
        <taxon>Cellulomonadaceae</taxon>
        <taxon>Cellulomonas</taxon>
    </lineage>
</organism>
<reference evidence="1 2" key="1">
    <citation type="submission" date="2020-04" db="EMBL/GenBank/DDBJ databases">
        <title>Sequencing and Assembly of C. fimi.</title>
        <authorList>
            <person name="Ramsey A.R."/>
        </authorList>
    </citation>
    <scope>NUCLEOTIDE SEQUENCE [LARGE SCALE GENOMIC DNA]</scope>
    <source>
        <strain evidence="1 2">SB</strain>
    </source>
</reference>